<evidence type="ECO:0000313" key="3">
    <source>
        <dbReference type="Proteomes" id="UP000268014"/>
    </source>
</evidence>
<evidence type="ECO:0000313" key="4">
    <source>
        <dbReference type="WBParaSite" id="HPLM_0001335101-mRNA-1"/>
    </source>
</evidence>
<organism evidence="4">
    <name type="scientific">Haemonchus placei</name>
    <name type="common">Barber's pole worm</name>
    <dbReference type="NCBI Taxonomy" id="6290"/>
    <lineage>
        <taxon>Eukaryota</taxon>
        <taxon>Metazoa</taxon>
        <taxon>Ecdysozoa</taxon>
        <taxon>Nematoda</taxon>
        <taxon>Chromadorea</taxon>
        <taxon>Rhabditida</taxon>
        <taxon>Rhabditina</taxon>
        <taxon>Rhabditomorpha</taxon>
        <taxon>Strongyloidea</taxon>
        <taxon>Trichostrongylidae</taxon>
        <taxon>Haemonchus</taxon>
    </lineage>
</organism>
<keyword evidence="3" id="KW-1185">Reference proteome</keyword>
<reference evidence="2 3" key="2">
    <citation type="submission" date="2018-11" db="EMBL/GenBank/DDBJ databases">
        <authorList>
            <consortium name="Pathogen Informatics"/>
        </authorList>
    </citation>
    <scope>NUCLEOTIDE SEQUENCE [LARGE SCALE GENOMIC DNA]</scope>
    <source>
        <strain evidence="2 3">MHpl1</strain>
    </source>
</reference>
<feature type="region of interest" description="Disordered" evidence="1">
    <location>
        <begin position="1"/>
        <end position="38"/>
    </location>
</feature>
<evidence type="ECO:0000313" key="2">
    <source>
        <dbReference type="EMBL" id="VDO48770.1"/>
    </source>
</evidence>
<dbReference type="WBParaSite" id="HPLM_0001335101-mRNA-1">
    <property type="protein sequence ID" value="HPLM_0001335101-mRNA-1"/>
    <property type="gene ID" value="HPLM_0001335101"/>
</dbReference>
<sequence>MERLEGSVTKRRLQLRTQKEDNTKVSLRSGRDKSPTVGLDKENDIIEIAKSSKHYAASHFGAATDRSSGWHEYSIPNLSIDARLVDLTVPIRAVMPVIGEKDKRGTGIREKMKSEDKSMK</sequence>
<feature type="compositionally biased region" description="Basic and acidic residues" evidence="1">
    <location>
        <begin position="17"/>
        <end position="38"/>
    </location>
</feature>
<dbReference type="Proteomes" id="UP000268014">
    <property type="component" value="Unassembled WGS sequence"/>
</dbReference>
<protein>
    <submittedName>
        <fullName evidence="4">Reverse transcriptase domain-containing protein</fullName>
    </submittedName>
</protein>
<dbReference type="AlphaFoldDB" id="A0A0N4WPN6"/>
<gene>
    <name evidence="2" type="ORF">HPLM_LOCUS13343</name>
</gene>
<dbReference type="EMBL" id="UZAF01018174">
    <property type="protein sequence ID" value="VDO48770.1"/>
    <property type="molecule type" value="Genomic_DNA"/>
</dbReference>
<reference evidence="4" key="1">
    <citation type="submission" date="2017-02" db="UniProtKB">
        <authorList>
            <consortium name="WormBaseParasite"/>
        </authorList>
    </citation>
    <scope>IDENTIFICATION</scope>
</reference>
<name>A0A0N4WPN6_HAEPC</name>
<evidence type="ECO:0000256" key="1">
    <source>
        <dbReference type="SAM" id="MobiDB-lite"/>
    </source>
</evidence>
<proteinExistence type="predicted"/>
<accession>A0A0N4WPN6</accession>